<dbReference type="SUPFAM" id="SSF48150">
    <property type="entry name" value="DNA-glycosylase"/>
    <property type="match status" value="1"/>
</dbReference>
<evidence type="ECO:0000256" key="12">
    <source>
        <dbReference type="SAM" id="MobiDB-lite"/>
    </source>
</evidence>
<dbReference type="STRING" id="200361.A0A453DZI6"/>
<dbReference type="FunFam" id="1.10.340.30:FF:000012">
    <property type="entry name" value="N-glycosylase/DNA lyase"/>
    <property type="match status" value="1"/>
</dbReference>
<comment type="catalytic activity">
    <reaction evidence="11">
        <text>2'-deoxyribonucleotide-(2'-deoxyribose 5'-phosphate)-2'-deoxyribonucleotide-DNA = a 3'-end 2'-deoxyribonucleotide-(2,3-dehydro-2,3-deoxyribose 5'-phosphate)-DNA + a 5'-end 5'-phospho-2'-deoxyribonucleoside-DNA + H(+)</text>
        <dbReference type="Rhea" id="RHEA:66592"/>
        <dbReference type="Rhea" id="RHEA-COMP:13180"/>
        <dbReference type="Rhea" id="RHEA-COMP:16897"/>
        <dbReference type="Rhea" id="RHEA-COMP:17067"/>
        <dbReference type="ChEBI" id="CHEBI:15378"/>
        <dbReference type="ChEBI" id="CHEBI:136412"/>
        <dbReference type="ChEBI" id="CHEBI:157695"/>
        <dbReference type="ChEBI" id="CHEBI:167181"/>
        <dbReference type="EC" id="4.2.99.18"/>
    </reaction>
</comment>
<evidence type="ECO:0000256" key="11">
    <source>
        <dbReference type="ARBA" id="ARBA00044632"/>
    </source>
</evidence>
<reference evidence="14" key="4">
    <citation type="submission" date="2019-03" db="UniProtKB">
        <authorList>
            <consortium name="EnsemblPlants"/>
        </authorList>
    </citation>
    <scope>IDENTIFICATION</scope>
</reference>
<feature type="domain" description="HhH-GPD" evidence="13">
    <location>
        <begin position="229"/>
        <end position="402"/>
    </location>
</feature>
<feature type="region of interest" description="Disordered" evidence="12">
    <location>
        <begin position="32"/>
        <end position="88"/>
    </location>
</feature>
<evidence type="ECO:0000256" key="6">
    <source>
        <dbReference type="ARBA" id="ARBA00023204"/>
    </source>
</evidence>
<evidence type="ECO:0000256" key="1">
    <source>
        <dbReference type="ARBA" id="ARBA00004123"/>
    </source>
</evidence>
<evidence type="ECO:0000256" key="3">
    <source>
        <dbReference type="ARBA" id="ARBA00012720"/>
    </source>
</evidence>
<keyword evidence="8" id="KW-0539">Nucleus</keyword>
<dbReference type="EnsemblPlants" id="AET3Gv20166100.8">
    <property type="protein sequence ID" value="AET3Gv20166100.8"/>
    <property type="gene ID" value="AET3Gv20166100"/>
</dbReference>
<evidence type="ECO:0000313" key="14">
    <source>
        <dbReference type="EnsemblPlants" id="AET3Gv20166100.8"/>
    </source>
</evidence>
<dbReference type="SMART" id="SM00478">
    <property type="entry name" value="ENDO3c"/>
    <property type="match status" value="1"/>
</dbReference>
<keyword evidence="15" id="KW-1185">Reference proteome</keyword>
<dbReference type="PANTHER" id="PTHR10242:SF2">
    <property type="entry name" value="N-GLYCOSYLASE_DNA LYASE"/>
    <property type="match status" value="1"/>
</dbReference>
<evidence type="ECO:0000256" key="9">
    <source>
        <dbReference type="ARBA" id="ARBA00023268"/>
    </source>
</evidence>
<evidence type="ECO:0000256" key="2">
    <source>
        <dbReference type="ARBA" id="ARBA00010679"/>
    </source>
</evidence>
<dbReference type="AlphaFoldDB" id="A0A453DZI6"/>
<evidence type="ECO:0000256" key="5">
    <source>
        <dbReference type="ARBA" id="ARBA00022801"/>
    </source>
</evidence>
<keyword evidence="9" id="KW-0511">Multifunctional enzyme</keyword>
<reference evidence="14" key="3">
    <citation type="journal article" date="2017" name="Nature">
        <title>Genome sequence of the progenitor of the wheat D genome Aegilops tauschii.</title>
        <authorList>
            <person name="Luo M.C."/>
            <person name="Gu Y.Q."/>
            <person name="Puiu D."/>
            <person name="Wang H."/>
            <person name="Twardziok S.O."/>
            <person name="Deal K.R."/>
            <person name="Huo N."/>
            <person name="Zhu T."/>
            <person name="Wang L."/>
            <person name="Wang Y."/>
            <person name="McGuire P.E."/>
            <person name="Liu S."/>
            <person name="Long H."/>
            <person name="Ramasamy R.K."/>
            <person name="Rodriguez J.C."/>
            <person name="Van S.L."/>
            <person name="Yuan L."/>
            <person name="Wang Z."/>
            <person name="Xia Z."/>
            <person name="Xiao L."/>
            <person name="Anderson O.D."/>
            <person name="Ouyang S."/>
            <person name="Liang Y."/>
            <person name="Zimin A.V."/>
            <person name="Pertea G."/>
            <person name="Qi P."/>
            <person name="Bennetzen J.L."/>
            <person name="Dai X."/>
            <person name="Dawson M.W."/>
            <person name="Muller H.G."/>
            <person name="Kugler K."/>
            <person name="Rivarola-Duarte L."/>
            <person name="Spannagl M."/>
            <person name="Mayer K.F.X."/>
            <person name="Lu F.H."/>
            <person name="Bevan M.W."/>
            <person name="Leroy P."/>
            <person name="Li P."/>
            <person name="You F.M."/>
            <person name="Sun Q."/>
            <person name="Liu Z."/>
            <person name="Lyons E."/>
            <person name="Wicker T."/>
            <person name="Salzberg S.L."/>
            <person name="Devos K.M."/>
            <person name="Dvorak J."/>
        </authorList>
    </citation>
    <scope>NUCLEOTIDE SEQUENCE [LARGE SCALE GENOMIC DNA]</scope>
    <source>
        <strain evidence="14">cv. AL8/78</strain>
    </source>
</reference>
<dbReference type="GO" id="GO:0140078">
    <property type="term" value="F:class I DNA-(apurinic or apyrimidinic site) endonuclease activity"/>
    <property type="evidence" value="ECO:0007669"/>
    <property type="project" value="UniProtKB-EC"/>
</dbReference>
<evidence type="ECO:0000313" key="15">
    <source>
        <dbReference type="Proteomes" id="UP000015105"/>
    </source>
</evidence>
<keyword evidence="5" id="KW-0378">Hydrolase</keyword>
<dbReference type="FunFam" id="1.10.1670.10:FF:000005">
    <property type="entry name" value="N-glycosylase/DNA lyase OGG1"/>
    <property type="match status" value="1"/>
</dbReference>
<dbReference type="InterPro" id="IPR012904">
    <property type="entry name" value="OGG_N"/>
</dbReference>
<dbReference type="Gramene" id="AET3Gv20166100.8">
    <property type="protein sequence ID" value="AET3Gv20166100.8"/>
    <property type="gene ID" value="AET3Gv20166100"/>
</dbReference>
<protein>
    <recommendedName>
        <fullName evidence="3">DNA-(apurinic or apyrimidinic site) lyase</fullName>
        <ecNumber evidence="3">4.2.99.18</ecNumber>
    </recommendedName>
</protein>
<dbReference type="Pfam" id="PF00730">
    <property type="entry name" value="HhH-GPD"/>
    <property type="match status" value="1"/>
</dbReference>
<dbReference type="GO" id="GO:0006289">
    <property type="term" value="P:nucleotide-excision repair"/>
    <property type="evidence" value="ECO:0007669"/>
    <property type="project" value="InterPro"/>
</dbReference>
<reference evidence="15" key="1">
    <citation type="journal article" date="2014" name="Science">
        <title>Ancient hybridizations among the ancestral genomes of bread wheat.</title>
        <authorList>
            <consortium name="International Wheat Genome Sequencing Consortium,"/>
            <person name="Marcussen T."/>
            <person name="Sandve S.R."/>
            <person name="Heier L."/>
            <person name="Spannagl M."/>
            <person name="Pfeifer M."/>
            <person name="Jakobsen K.S."/>
            <person name="Wulff B.B."/>
            <person name="Steuernagel B."/>
            <person name="Mayer K.F."/>
            <person name="Olsen O.A."/>
        </authorList>
    </citation>
    <scope>NUCLEOTIDE SEQUENCE [LARGE SCALE GENOMIC DNA]</scope>
    <source>
        <strain evidence="15">cv. AL8/78</strain>
    </source>
</reference>
<feature type="compositionally biased region" description="Low complexity" evidence="12">
    <location>
        <begin position="35"/>
        <end position="46"/>
    </location>
</feature>
<reference evidence="15" key="2">
    <citation type="journal article" date="2017" name="Nat. Plants">
        <title>The Aegilops tauschii genome reveals multiple impacts of transposons.</title>
        <authorList>
            <person name="Zhao G."/>
            <person name="Zou C."/>
            <person name="Li K."/>
            <person name="Wang K."/>
            <person name="Li T."/>
            <person name="Gao L."/>
            <person name="Zhang X."/>
            <person name="Wang H."/>
            <person name="Yang Z."/>
            <person name="Liu X."/>
            <person name="Jiang W."/>
            <person name="Mao L."/>
            <person name="Kong X."/>
            <person name="Jiao Y."/>
            <person name="Jia J."/>
        </authorList>
    </citation>
    <scope>NUCLEOTIDE SEQUENCE [LARGE SCALE GENOMIC DNA]</scope>
    <source>
        <strain evidence="15">cv. AL8/78</strain>
    </source>
</reference>
<organism evidence="14 15">
    <name type="scientific">Aegilops tauschii subsp. strangulata</name>
    <name type="common">Goatgrass</name>
    <dbReference type="NCBI Taxonomy" id="200361"/>
    <lineage>
        <taxon>Eukaryota</taxon>
        <taxon>Viridiplantae</taxon>
        <taxon>Streptophyta</taxon>
        <taxon>Embryophyta</taxon>
        <taxon>Tracheophyta</taxon>
        <taxon>Spermatophyta</taxon>
        <taxon>Magnoliopsida</taxon>
        <taxon>Liliopsida</taxon>
        <taxon>Poales</taxon>
        <taxon>Poaceae</taxon>
        <taxon>BOP clade</taxon>
        <taxon>Pooideae</taxon>
        <taxon>Triticodae</taxon>
        <taxon>Triticeae</taxon>
        <taxon>Triticinae</taxon>
        <taxon>Aegilops</taxon>
    </lineage>
</organism>
<reference evidence="14" key="5">
    <citation type="journal article" date="2021" name="G3 (Bethesda)">
        <title>Aegilops tauschii genome assembly Aet v5.0 features greater sequence contiguity and improved annotation.</title>
        <authorList>
            <person name="Wang L."/>
            <person name="Zhu T."/>
            <person name="Rodriguez J.C."/>
            <person name="Deal K.R."/>
            <person name="Dubcovsky J."/>
            <person name="McGuire P.E."/>
            <person name="Lux T."/>
            <person name="Spannagl M."/>
            <person name="Mayer K.F.X."/>
            <person name="Baldrich P."/>
            <person name="Meyers B.C."/>
            <person name="Huo N."/>
            <person name="Gu Y.Q."/>
            <person name="Zhou H."/>
            <person name="Devos K.M."/>
            <person name="Bennetzen J.L."/>
            <person name="Unver T."/>
            <person name="Budak H."/>
            <person name="Gulick P.J."/>
            <person name="Galiba G."/>
            <person name="Kalapos B."/>
            <person name="Nelson D.R."/>
            <person name="Li P."/>
            <person name="You F.M."/>
            <person name="Luo M.C."/>
            <person name="Dvorak J."/>
        </authorList>
    </citation>
    <scope>NUCLEOTIDE SEQUENCE [LARGE SCALE GENOMIC DNA]</scope>
    <source>
        <strain evidence="14">cv. AL8/78</strain>
    </source>
</reference>
<dbReference type="InterPro" id="IPR003265">
    <property type="entry name" value="HhH-GPD_domain"/>
</dbReference>
<dbReference type="GO" id="GO:0006285">
    <property type="term" value="P:base-excision repair, AP site formation"/>
    <property type="evidence" value="ECO:0007669"/>
    <property type="project" value="TreeGrafter"/>
</dbReference>
<dbReference type="Pfam" id="PF07934">
    <property type="entry name" value="OGG_N"/>
    <property type="match status" value="1"/>
</dbReference>
<keyword evidence="10" id="KW-0326">Glycosidase</keyword>
<dbReference type="PANTHER" id="PTHR10242">
    <property type="entry name" value="8-OXOGUANINE DNA GLYCOSYLASE"/>
    <property type="match status" value="1"/>
</dbReference>
<dbReference type="GO" id="GO:0003684">
    <property type="term" value="F:damaged DNA binding"/>
    <property type="evidence" value="ECO:0007669"/>
    <property type="project" value="InterPro"/>
</dbReference>
<sequence length="433" mass="47410">QRYNQEKKRMCSHFYAFVLSLRFSPTMRPPPPLLPRIAASASATPPRRQRTVRPPMPPSPALLSSTPPPAAFVETPKPETTQQHPPTARRRLTLADEEWHPLPLSLAELSLPLTLPTGQTFLWRRTSLSPLRFTAAVGPHLVSLSHLPDDDRLAFLLHNDDPASSPSSSVAAARAALCDYLNAAVPLADLWVQFTAADARFAEVAARLGGGGARVLRQDPVECLFQFLCSSNNNIARIEKMVWTLAGYGERLGEVGGFVFHRFPTVERLARVSEQELREAGFGYRAKYVVGTAKELMAKPGGGAKWLALLRDRELLEVIEGLCTLPGVGPKVAACIALFSLDKNQAIPVDTHVWKVATQYMLPELAGKSLTPKLSIVVADAFVAKFGEYAGWAQNVLFIGQLPAKKLVATEVTSETAKPTKRKRATKMVEIQA</sequence>
<evidence type="ECO:0000256" key="7">
    <source>
        <dbReference type="ARBA" id="ARBA00023239"/>
    </source>
</evidence>
<dbReference type="GO" id="GO:0034039">
    <property type="term" value="F:8-oxo-7,8-dihydroguanine DNA N-glycosylase activity"/>
    <property type="evidence" value="ECO:0007669"/>
    <property type="project" value="TreeGrafter"/>
</dbReference>
<dbReference type="InterPro" id="IPR011257">
    <property type="entry name" value="DNA_glycosylase"/>
</dbReference>
<dbReference type="Gene3D" id="3.30.310.40">
    <property type="match status" value="1"/>
</dbReference>
<evidence type="ECO:0000256" key="8">
    <source>
        <dbReference type="ARBA" id="ARBA00023242"/>
    </source>
</evidence>
<keyword evidence="6" id="KW-0234">DNA repair</keyword>
<dbReference type="SUPFAM" id="SSF55945">
    <property type="entry name" value="TATA-box binding protein-like"/>
    <property type="match status" value="1"/>
</dbReference>
<proteinExistence type="inferred from homology"/>
<dbReference type="Gene3D" id="1.10.1670.10">
    <property type="entry name" value="Helix-hairpin-Helix base-excision DNA repair enzymes (C-terminal)"/>
    <property type="match status" value="1"/>
</dbReference>
<dbReference type="InterPro" id="IPR052054">
    <property type="entry name" value="Oxidative_DNA_repair_enzyme"/>
</dbReference>
<evidence type="ECO:0000256" key="10">
    <source>
        <dbReference type="ARBA" id="ARBA00023295"/>
    </source>
</evidence>
<dbReference type="CDD" id="cd00056">
    <property type="entry name" value="ENDO3c"/>
    <property type="match status" value="1"/>
</dbReference>
<evidence type="ECO:0000256" key="4">
    <source>
        <dbReference type="ARBA" id="ARBA00022763"/>
    </source>
</evidence>
<name>A0A453DZI6_AEGTS</name>
<dbReference type="Gene3D" id="1.10.340.30">
    <property type="entry name" value="Hypothetical protein, domain 2"/>
    <property type="match status" value="1"/>
</dbReference>
<keyword evidence="7" id="KW-0456">Lyase</keyword>
<evidence type="ECO:0000259" key="13">
    <source>
        <dbReference type="SMART" id="SM00478"/>
    </source>
</evidence>
<keyword evidence="4" id="KW-0227">DNA damage</keyword>
<feature type="compositionally biased region" description="Pro residues" evidence="12">
    <location>
        <begin position="54"/>
        <end position="70"/>
    </location>
</feature>
<dbReference type="Proteomes" id="UP000015105">
    <property type="component" value="Chromosome 3D"/>
</dbReference>
<comment type="similarity">
    <text evidence="2">Belongs to the type-1 OGG1 family.</text>
</comment>
<accession>A0A453DZI6</accession>
<dbReference type="EC" id="4.2.99.18" evidence="3"/>
<dbReference type="InterPro" id="IPR023170">
    <property type="entry name" value="HhH_base_excis_C"/>
</dbReference>
<dbReference type="GO" id="GO:0005634">
    <property type="term" value="C:nucleus"/>
    <property type="evidence" value="ECO:0007669"/>
    <property type="project" value="UniProtKB-SubCell"/>
</dbReference>
<comment type="subcellular location">
    <subcellularLocation>
        <location evidence="1">Nucleus</location>
    </subcellularLocation>
</comment>